<dbReference type="KEGG" id="bspl:114861919"/>
<organism evidence="3 4">
    <name type="scientific">Betta splendens</name>
    <name type="common">Siamese fighting fish</name>
    <dbReference type="NCBI Taxonomy" id="158456"/>
    <lineage>
        <taxon>Eukaryota</taxon>
        <taxon>Metazoa</taxon>
        <taxon>Chordata</taxon>
        <taxon>Craniata</taxon>
        <taxon>Vertebrata</taxon>
        <taxon>Euteleostomi</taxon>
        <taxon>Actinopterygii</taxon>
        <taxon>Neopterygii</taxon>
        <taxon>Teleostei</taxon>
        <taxon>Neoteleostei</taxon>
        <taxon>Acanthomorphata</taxon>
        <taxon>Anabantaria</taxon>
        <taxon>Anabantiformes</taxon>
        <taxon>Anabantoidei</taxon>
        <taxon>Osphronemidae</taxon>
        <taxon>Betta</taxon>
    </lineage>
</organism>
<dbReference type="AlphaFoldDB" id="A0A6P7NHA8"/>
<reference evidence="4" key="1">
    <citation type="submission" date="2025-08" db="UniProtKB">
        <authorList>
            <consortium name="RefSeq"/>
        </authorList>
    </citation>
    <scope>IDENTIFICATION</scope>
</reference>
<dbReference type="GeneID" id="114861919"/>
<evidence type="ECO:0000259" key="2">
    <source>
        <dbReference type="Pfam" id="PF16414"/>
    </source>
</evidence>
<keyword evidence="3" id="KW-1185">Reference proteome</keyword>
<name>A0A6P7NHA8_BETSP</name>
<evidence type="ECO:0000313" key="3">
    <source>
        <dbReference type="Proteomes" id="UP000515150"/>
    </source>
</evidence>
<accession>A0A6P7NHA8</accession>
<protein>
    <submittedName>
        <fullName evidence="4">NPC1-like intracellular cholesterol transporter 1</fullName>
    </submittedName>
</protein>
<dbReference type="GO" id="GO:0042632">
    <property type="term" value="P:cholesterol homeostasis"/>
    <property type="evidence" value="ECO:0007669"/>
    <property type="project" value="TreeGrafter"/>
</dbReference>
<gene>
    <name evidence="4" type="primary">LOC114861919</name>
</gene>
<dbReference type="Proteomes" id="UP000515150">
    <property type="component" value="Chromosome 9"/>
</dbReference>
<dbReference type="GO" id="GO:0015485">
    <property type="term" value="F:cholesterol binding"/>
    <property type="evidence" value="ECO:0007669"/>
    <property type="project" value="TreeGrafter"/>
</dbReference>
<feature type="domain" description="Niemann-Pick C1 N-terminal" evidence="2">
    <location>
        <begin position="24"/>
        <end position="270"/>
    </location>
</feature>
<proteinExistence type="predicted"/>
<dbReference type="Pfam" id="PF16414">
    <property type="entry name" value="NPC1_N"/>
    <property type="match status" value="1"/>
</dbReference>
<feature type="chain" id="PRO_5027702552" evidence="1">
    <location>
        <begin position="20"/>
        <end position="273"/>
    </location>
</feature>
<sequence>MMRVTVLLIFLTCVVLSLAQHEASYCAFYEECGKNPLPGQPLIPPIVPCLNYSKARPVSGEHYKKLIEVCPMLDRGIDNTYACCSIKQLISLRTSLTLSKVVLIRCPSCVENFAHLHCITTCSPNQSQTVKVTKVINNIVQNQIKKAVVGYQAFINASFAEGAFQSCKNVRIPATGDFAIGTMCGRYGAKLCTAQRWYDFQGDSSNGLAPLDIDFQLIKDGDTTVLPEGVVPYNGTALKCNETTPSGGEVCSCQDCQESCPVVPPPQPPPGPF</sequence>
<dbReference type="GO" id="GO:0015918">
    <property type="term" value="P:sterol transport"/>
    <property type="evidence" value="ECO:0007669"/>
    <property type="project" value="TreeGrafter"/>
</dbReference>
<evidence type="ECO:0000256" key="1">
    <source>
        <dbReference type="SAM" id="SignalP"/>
    </source>
</evidence>
<dbReference type="GO" id="GO:0005886">
    <property type="term" value="C:plasma membrane"/>
    <property type="evidence" value="ECO:0007669"/>
    <property type="project" value="TreeGrafter"/>
</dbReference>
<dbReference type="InterPro" id="IPR032190">
    <property type="entry name" value="NPC1_N"/>
</dbReference>
<dbReference type="PANTHER" id="PTHR45727:SF3">
    <property type="entry name" value="NPC1-LIKE INTRACELLULAR CHOLESTEROL TRANSPORTER 1"/>
    <property type="match status" value="1"/>
</dbReference>
<dbReference type="RefSeq" id="XP_029017485.1">
    <property type="nucleotide sequence ID" value="XM_029161652.1"/>
</dbReference>
<dbReference type="PANTHER" id="PTHR45727">
    <property type="entry name" value="NPC INTRACELLULAR CHOLESTEROL TRANSPORTER 1"/>
    <property type="match status" value="1"/>
</dbReference>
<dbReference type="InParanoid" id="A0A6P7NHA8"/>
<dbReference type="GO" id="GO:0030299">
    <property type="term" value="P:intestinal cholesterol absorption"/>
    <property type="evidence" value="ECO:0007669"/>
    <property type="project" value="TreeGrafter"/>
</dbReference>
<keyword evidence="1" id="KW-0732">Signal</keyword>
<feature type="signal peptide" evidence="1">
    <location>
        <begin position="1"/>
        <end position="19"/>
    </location>
</feature>
<dbReference type="OrthoDB" id="6510177at2759"/>
<evidence type="ECO:0000313" key="4">
    <source>
        <dbReference type="RefSeq" id="XP_029017485.1"/>
    </source>
</evidence>